<comment type="similarity">
    <text evidence="2">Belongs to the RLP family.</text>
</comment>
<feature type="chain" id="PRO_5023854922" evidence="12">
    <location>
        <begin position="29"/>
        <end position="1023"/>
    </location>
</feature>
<evidence type="ECO:0000256" key="6">
    <source>
        <dbReference type="ARBA" id="ARBA00022729"/>
    </source>
</evidence>
<evidence type="ECO:0000256" key="8">
    <source>
        <dbReference type="ARBA" id="ARBA00022989"/>
    </source>
</evidence>
<reference evidence="15 16" key="1">
    <citation type="journal article" date="2019" name="Sci. Rep.">
        <title>A high-quality genome of Eragrostis curvula grass provides insights into Poaceae evolution and supports new strategies to enhance forage quality.</title>
        <authorList>
            <person name="Carballo J."/>
            <person name="Santos B.A.C.M."/>
            <person name="Zappacosta D."/>
            <person name="Garbus I."/>
            <person name="Selva J.P."/>
            <person name="Gallo C.A."/>
            <person name="Diaz A."/>
            <person name="Albertini E."/>
            <person name="Caccamo M."/>
            <person name="Echenique V."/>
        </authorList>
    </citation>
    <scope>NUCLEOTIDE SEQUENCE [LARGE SCALE GENOMIC DNA]</scope>
    <source>
        <strain evidence="16">cv. Victoria</strain>
        <tissue evidence="15">Leaf</tissue>
    </source>
</reference>
<evidence type="ECO:0000259" key="14">
    <source>
        <dbReference type="Pfam" id="PF23598"/>
    </source>
</evidence>
<evidence type="ECO:0000313" key="15">
    <source>
        <dbReference type="EMBL" id="TVU17443.1"/>
    </source>
</evidence>
<keyword evidence="5 11" id="KW-0812">Transmembrane</keyword>
<dbReference type="SMART" id="SM00369">
    <property type="entry name" value="LRR_TYP"/>
    <property type="match status" value="11"/>
</dbReference>
<evidence type="ECO:0000259" key="13">
    <source>
        <dbReference type="Pfam" id="PF08263"/>
    </source>
</evidence>
<dbReference type="Proteomes" id="UP000324897">
    <property type="component" value="Chromosome 7"/>
</dbReference>
<feature type="domain" description="Leucine-rich repeat-containing N-terminal plant-type" evidence="13">
    <location>
        <begin position="49"/>
        <end position="97"/>
    </location>
</feature>
<gene>
    <name evidence="15" type="ORF">EJB05_33481</name>
</gene>
<dbReference type="GO" id="GO:0005886">
    <property type="term" value="C:plasma membrane"/>
    <property type="evidence" value="ECO:0007669"/>
    <property type="project" value="UniProtKB-SubCell"/>
</dbReference>
<dbReference type="Pfam" id="PF00560">
    <property type="entry name" value="LRR_1"/>
    <property type="match status" value="6"/>
</dbReference>
<dbReference type="Gene3D" id="3.80.10.10">
    <property type="entry name" value="Ribonuclease Inhibitor"/>
    <property type="match status" value="5"/>
</dbReference>
<evidence type="ECO:0000256" key="9">
    <source>
        <dbReference type="ARBA" id="ARBA00023136"/>
    </source>
</evidence>
<keyword evidence="7" id="KW-0677">Repeat</keyword>
<dbReference type="PROSITE" id="PS51450">
    <property type="entry name" value="LRR"/>
    <property type="match status" value="1"/>
</dbReference>
<feature type="domain" description="Disease resistance R13L4/SHOC-2-like LRR" evidence="14">
    <location>
        <begin position="367"/>
        <end position="549"/>
    </location>
</feature>
<keyword evidence="3" id="KW-1003">Cell membrane</keyword>
<dbReference type="EMBL" id="RWGY01000029">
    <property type="protein sequence ID" value="TVU17443.1"/>
    <property type="molecule type" value="Genomic_DNA"/>
</dbReference>
<evidence type="ECO:0000313" key="16">
    <source>
        <dbReference type="Proteomes" id="UP000324897"/>
    </source>
</evidence>
<sequence>MFSTTCGKQFLLYLLIHAFIGTPQLTYSAGVYSSSNRTAIPPVRRRCLPDQAMALLRLKRSFNTTAAWGSFGNGPICTLGSWQAGSDCCAGWEGVRCGDGDGRITVLDLGECGLESSGGVHPALFDLTSLRHLNLAWNNFNGSQLPVVGFERLTELIHLNLSSSGFAGRIPDGIKHLSKLVSLDLSNKFYIHDQFDELVLLASWLPDWSLVEPDIGSLVANLSNLKELYLGKVDLSGNAPGAAWCSAFANATPELHVLSLPYCRLRRPICGSLSAIHSLTEINLAYNFMYGRIPESSADIPSLSVLILTYNELKGWFPEKIFQNKNLTTVDIRYNEVSGSLPNFSSDSILKDLLVSSTNFSGPIPGSISNIKSLNKLGLASTHFSQELPSSIGELKSLSTLEVSGAGIVGTIPYWITNLTSLLLLQFSNCGVSGEIPSFIGNLRNLTRLQLYKCNFSGTIPPQIFNMTKLRILYLHSNNFVGMVELSSFWKLPRLISLLLSNNKLTVVDTEENSSVVNEMESLGLASCKLSQFPSALKHMHYVVYLDLSHNQINGSIPQWAWESWNDILILNVSHNRLNNLGYGSFLPRVISVLDLSSNLFEGPIPLLGNSLDCSNNRFNSIPLNLCSHLRDILFLKASRNSLSGPIPPTICDARNLELLDLSYNNLSGLIPSCLMDDLHSLGVLNLKANQLHGRLPQNIKHNCAFEDLNFSDNRMEGQLPRSLAACRDLQVVDIGNNKINDTFPCWMSKLPKLQVLVLKHNKFVGTVGREDRSCEFPKLRILDLSSNGFFGTLPKEWFKAMASMMEKSTEEALSMRPQHALTHEGSIYQFTIAITYKGSEVTFSKILRSLVVIDVSDNSFHGGIPDVIGGLVQLSELNMSHNALTGHIPSHLGALNQLESLDLSSNYLSREIPRELASLHFLSTLNLSYNKLVGRIPESPQFLTYSNLSFLGNIGLCGLQVSVRCNNTDTPNVVPQPPEKKSVDIVLFLMVGLGYGVGFAVSIVVTWGIRFRKRSQGRIFIC</sequence>
<dbReference type="PRINTS" id="PR00019">
    <property type="entry name" value="LEURICHRPT"/>
</dbReference>
<keyword evidence="10" id="KW-0325">Glycoprotein</keyword>
<organism evidence="15 16">
    <name type="scientific">Eragrostis curvula</name>
    <name type="common">weeping love grass</name>
    <dbReference type="NCBI Taxonomy" id="38414"/>
    <lineage>
        <taxon>Eukaryota</taxon>
        <taxon>Viridiplantae</taxon>
        <taxon>Streptophyta</taxon>
        <taxon>Embryophyta</taxon>
        <taxon>Tracheophyta</taxon>
        <taxon>Spermatophyta</taxon>
        <taxon>Magnoliopsida</taxon>
        <taxon>Liliopsida</taxon>
        <taxon>Poales</taxon>
        <taxon>Poaceae</taxon>
        <taxon>PACMAD clade</taxon>
        <taxon>Chloridoideae</taxon>
        <taxon>Eragrostideae</taxon>
        <taxon>Eragrostidinae</taxon>
        <taxon>Eragrostis</taxon>
    </lineage>
</organism>
<evidence type="ECO:0000256" key="7">
    <source>
        <dbReference type="ARBA" id="ARBA00022737"/>
    </source>
</evidence>
<feature type="non-terminal residue" evidence="15">
    <location>
        <position position="1"/>
    </location>
</feature>
<proteinExistence type="inferred from homology"/>
<dbReference type="InterPro" id="IPR055414">
    <property type="entry name" value="LRR_R13L4/SHOC2-like"/>
</dbReference>
<evidence type="ECO:0000256" key="4">
    <source>
        <dbReference type="ARBA" id="ARBA00022614"/>
    </source>
</evidence>
<dbReference type="PANTHER" id="PTHR48061">
    <property type="entry name" value="LEUCINE-RICH REPEAT RECEPTOR PROTEIN KINASE EMS1-LIKE-RELATED"/>
    <property type="match status" value="1"/>
</dbReference>
<dbReference type="InterPro" id="IPR003591">
    <property type="entry name" value="Leu-rich_rpt_typical-subtyp"/>
</dbReference>
<dbReference type="FunFam" id="3.80.10.10:FF:000213">
    <property type="entry name" value="Tyrosine-sulfated glycopeptide receptor 1"/>
    <property type="match status" value="1"/>
</dbReference>
<feature type="transmembrane region" description="Helical" evidence="11">
    <location>
        <begin position="986"/>
        <end position="1010"/>
    </location>
</feature>
<comment type="caution">
    <text evidence="15">The sequence shown here is derived from an EMBL/GenBank/DDBJ whole genome shotgun (WGS) entry which is preliminary data.</text>
</comment>
<evidence type="ECO:0000256" key="1">
    <source>
        <dbReference type="ARBA" id="ARBA00004251"/>
    </source>
</evidence>
<dbReference type="InterPro" id="IPR013210">
    <property type="entry name" value="LRR_N_plant-typ"/>
</dbReference>
<protein>
    <submittedName>
        <fullName evidence="15">Uncharacterized protein</fullName>
    </submittedName>
</protein>
<name>A0A5J9U184_9POAL</name>
<dbReference type="PANTHER" id="PTHR48061:SF13">
    <property type="entry name" value="LEUCINE-RICH REPEAT-CONTAINING N-TERMINAL PLANT-TYPE DOMAIN-CONTAINING PROTEIN"/>
    <property type="match status" value="1"/>
</dbReference>
<keyword evidence="8 11" id="KW-1133">Transmembrane helix</keyword>
<accession>A0A5J9U184</accession>
<dbReference type="Gramene" id="TVU17443">
    <property type="protein sequence ID" value="TVU17443"/>
    <property type="gene ID" value="EJB05_33481"/>
</dbReference>
<feature type="signal peptide" evidence="12">
    <location>
        <begin position="1"/>
        <end position="28"/>
    </location>
</feature>
<dbReference type="InterPro" id="IPR001611">
    <property type="entry name" value="Leu-rich_rpt"/>
</dbReference>
<dbReference type="SUPFAM" id="SSF52058">
    <property type="entry name" value="L domain-like"/>
    <property type="match status" value="3"/>
</dbReference>
<dbReference type="FunFam" id="3.80.10.10:FF:000095">
    <property type="entry name" value="LRR receptor-like serine/threonine-protein kinase GSO1"/>
    <property type="match status" value="1"/>
</dbReference>
<keyword evidence="6 12" id="KW-0732">Signal</keyword>
<dbReference type="InterPro" id="IPR046956">
    <property type="entry name" value="RLP23-like"/>
</dbReference>
<evidence type="ECO:0000256" key="2">
    <source>
        <dbReference type="ARBA" id="ARBA00009592"/>
    </source>
</evidence>
<keyword evidence="4" id="KW-0433">Leucine-rich repeat</keyword>
<evidence type="ECO:0000256" key="3">
    <source>
        <dbReference type="ARBA" id="ARBA00022475"/>
    </source>
</evidence>
<dbReference type="OrthoDB" id="1394818at2759"/>
<evidence type="ECO:0000256" key="5">
    <source>
        <dbReference type="ARBA" id="ARBA00022692"/>
    </source>
</evidence>
<keyword evidence="9 11" id="KW-0472">Membrane</keyword>
<comment type="subcellular location">
    <subcellularLocation>
        <location evidence="1">Cell membrane</location>
        <topology evidence="1">Single-pass type I membrane protein</topology>
    </subcellularLocation>
</comment>
<evidence type="ECO:0000256" key="10">
    <source>
        <dbReference type="ARBA" id="ARBA00023180"/>
    </source>
</evidence>
<dbReference type="InterPro" id="IPR032675">
    <property type="entry name" value="LRR_dom_sf"/>
</dbReference>
<evidence type="ECO:0000256" key="11">
    <source>
        <dbReference type="SAM" id="Phobius"/>
    </source>
</evidence>
<dbReference type="AlphaFoldDB" id="A0A5J9U184"/>
<keyword evidence="16" id="KW-1185">Reference proteome</keyword>
<dbReference type="Pfam" id="PF08263">
    <property type="entry name" value="LRRNT_2"/>
    <property type="match status" value="1"/>
</dbReference>
<dbReference type="Pfam" id="PF23598">
    <property type="entry name" value="LRR_14"/>
    <property type="match status" value="1"/>
</dbReference>
<evidence type="ECO:0000256" key="12">
    <source>
        <dbReference type="SAM" id="SignalP"/>
    </source>
</evidence>